<accession>A0A139K1J5</accession>
<dbReference type="InterPro" id="IPR011990">
    <property type="entry name" value="TPR-like_helical_dom_sf"/>
</dbReference>
<dbReference type="EMBL" id="QROV01000036">
    <property type="protein sequence ID" value="RHL53521.1"/>
    <property type="molecule type" value="Genomic_DNA"/>
</dbReference>
<dbReference type="EMBL" id="AP022660">
    <property type="protein sequence ID" value="BCA51084.1"/>
    <property type="molecule type" value="Genomic_DNA"/>
</dbReference>
<reference evidence="4 17" key="4">
    <citation type="submission" date="2020-02" db="EMBL/GenBank/DDBJ databases">
        <title>Whole-genome sequencing and comparative analysis of the genomes of Bacteroides thetaiotaomicron and Escherichia coli isolated from a healthy resident in Vietnam.</title>
        <authorList>
            <person name="Mohsin M."/>
            <person name="Tanaka K."/>
            <person name="Kawahara R."/>
            <person name="Kondo S."/>
            <person name="Noguchi H."/>
            <person name="Motooka D."/>
            <person name="Nakamura S."/>
            <person name="Khong D.T."/>
            <person name="Nguyen T.N."/>
            <person name="Tran H.T."/>
            <person name="Yamamoto Y."/>
        </authorList>
    </citation>
    <scope>NUCLEOTIDE SEQUENCE [LARGE SCALE GENOMIC DNA]</scope>
    <source>
        <strain evidence="4 17">F9-2</strain>
    </source>
</reference>
<dbReference type="EMBL" id="WCRW01000033">
    <property type="protein sequence ID" value="KAB4450176.1"/>
    <property type="molecule type" value="Genomic_DNA"/>
</dbReference>
<dbReference type="Pfam" id="PF13432">
    <property type="entry name" value="TPR_16"/>
    <property type="match status" value="1"/>
</dbReference>
<dbReference type="Proteomes" id="UP001162960">
    <property type="component" value="Chromosome"/>
</dbReference>
<dbReference type="PATRIC" id="fig|818.29.peg.3861"/>
<feature type="repeat" description="TPR" evidence="3">
    <location>
        <begin position="535"/>
        <end position="568"/>
    </location>
</feature>
<dbReference type="PANTHER" id="PTHR44943">
    <property type="entry name" value="CELLULOSE SYNTHASE OPERON PROTEIN C"/>
    <property type="match status" value="1"/>
</dbReference>
<keyword evidence="2 3" id="KW-0802">TPR repeat</keyword>
<evidence type="ECO:0000313" key="10">
    <source>
        <dbReference type="EMBL" id="UYU71854.1"/>
    </source>
</evidence>
<dbReference type="EMBL" id="QSJP01000025">
    <property type="protein sequence ID" value="RHD82675.1"/>
    <property type="molecule type" value="Genomic_DNA"/>
</dbReference>
<keyword evidence="1" id="KW-0677">Repeat</keyword>
<dbReference type="PROSITE" id="PS50005">
    <property type="entry name" value="TPR"/>
    <property type="match status" value="2"/>
</dbReference>
<protein>
    <submittedName>
        <fullName evidence="8">Tetratricopeptide repeat protein</fullName>
    </submittedName>
</protein>
<reference evidence="5 12" key="1">
    <citation type="submission" date="2015-09" db="EMBL/GenBank/DDBJ databases">
        <authorList>
            <consortium name="Pathogen Informatics"/>
        </authorList>
    </citation>
    <scope>NUCLEOTIDE SEQUENCE [LARGE SCALE GENOMIC DNA]</scope>
    <source>
        <strain evidence="5 12">2789STDY5834899</strain>
    </source>
</reference>
<evidence type="ECO:0000313" key="5">
    <source>
        <dbReference type="EMBL" id="CUQ19299.1"/>
    </source>
</evidence>
<dbReference type="EMBL" id="WCRS01000022">
    <property type="protein sequence ID" value="KAB4469633.1"/>
    <property type="molecule type" value="Genomic_DNA"/>
</dbReference>
<dbReference type="Proteomes" id="UP000095576">
    <property type="component" value="Unassembled WGS sequence"/>
</dbReference>
<dbReference type="SUPFAM" id="SSF48452">
    <property type="entry name" value="TPR-like"/>
    <property type="match status" value="1"/>
</dbReference>
<dbReference type="AlphaFoldDB" id="A0A139K1J5"/>
<evidence type="ECO:0000313" key="11">
    <source>
        <dbReference type="EMBL" id="UYU91287.1"/>
    </source>
</evidence>
<evidence type="ECO:0000313" key="6">
    <source>
        <dbReference type="EMBL" id="KAB4450176.1"/>
    </source>
</evidence>
<organism evidence="8 14">
    <name type="scientific">Bacteroides thetaiotaomicron</name>
    <dbReference type="NCBI Taxonomy" id="818"/>
    <lineage>
        <taxon>Bacteria</taxon>
        <taxon>Pseudomonadati</taxon>
        <taxon>Bacteroidota</taxon>
        <taxon>Bacteroidia</taxon>
        <taxon>Bacteroidales</taxon>
        <taxon>Bacteroidaceae</taxon>
        <taxon>Bacteroides</taxon>
    </lineage>
</organism>
<evidence type="ECO:0000313" key="14">
    <source>
        <dbReference type="Proteomes" id="UP000284785"/>
    </source>
</evidence>
<name>A0A139K1J5_BACT4</name>
<evidence type="ECO:0000313" key="4">
    <source>
        <dbReference type="EMBL" id="BCA51084.1"/>
    </source>
</evidence>
<dbReference type="EMBL" id="CP083681">
    <property type="protein sequence ID" value="UYU71854.1"/>
    <property type="molecule type" value="Genomic_DNA"/>
</dbReference>
<evidence type="ECO:0000313" key="15">
    <source>
        <dbReference type="Proteomes" id="UP000436825"/>
    </source>
</evidence>
<dbReference type="InterPro" id="IPR019734">
    <property type="entry name" value="TPR_rpt"/>
</dbReference>
<evidence type="ECO:0000313" key="16">
    <source>
        <dbReference type="Proteomes" id="UP000488521"/>
    </source>
</evidence>
<evidence type="ECO:0000313" key="8">
    <source>
        <dbReference type="EMBL" id="RHD82675.1"/>
    </source>
</evidence>
<dbReference type="EMBL" id="CZAP01000029">
    <property type="protein sequence ID" value="CUQ19299.1"/>
    <property type="molecule type" value="Genomic_DNA"/>
</dbReference>
<evidence type="ECO:0000313" key="13">
    <source>
        <dbReference type="Proteomes" id="UP000283616"/>
    </source>
</evidence>
<dbReference type="Proteomes" id="UP000436825">
    <property type="component" value="Unassembled WGS sequence"/>
</dbReference>
<feature type="repeat" description="TPR" evidence="3">
    <location>
        <begin position="637"/>
        <end position="670"/>
    </location>
</feature>
<reference evidence="15 16" key="3">
    <citation type="journal article" date="2019" name="Nat. Med.">
        <title>A library of human gut bacterial isolates paired with longitudinal multiomics data enables mechanistic microbiome research.</title>
        <authorList>
            <person name="Poyet M."/>
            <person name="Groussin M."/>
            <person name="Gibbons S.M."/>
            <person name="Avila-Pacheco J."/>
            <person name="Jiang X."/>
            <person name="Kearney S.M."/>
            <person name="Perrotta A.R."/>
            <person name="Berdy B."/>
            <person name="Zhao S."/>
            <person name="Lieberman T.D."/>
            <person name="Swanson P.K."/>
            <person name="Smith M."/>
            <person name="Roesemann S."/>
            <person name="Alexander J.E."/>
            <person name="Rich S.A."/>
            <person name="Livny J."/>
            <person name="Vlamakis H."/>
            <person name="Clish C."/>
            <person name="Bullock K."/>
            <person name="Deik A."/>
            <person name="Scott J."/>
            <person name="Pierce K.A."/>
            <person name="Xavier R.J."/>
            <person name="Alm E.J."/>
        </authorList>
    </citation>
    <scope>NUCLEOTIDE SEQUENCE [LARGE SCALE GENOMIC DNA]</scope>
    <source>
        <strain evidence="7 16">BIOML-A156</strain>
        <strain evidence="6 15">BIOML-A160</strain>
    </source>
</reference>
<reference evidence="10" key="5">
    <citation type="submission" date="2021-06" db="EMBL/GenBank/DDBJ databases">
        <title>Interrogation of the integrated mobile genetic elements in gut-associated Bacteroides with a consensus prediction approach.</title>
        <authorList>
            <person name="Campbell D.E."/>
            <person name="Leigh J.R."/>
            <person name="Kim T."/>
            <person name="England W."/>
            <person name="Whitaker R.J."/>
            <person name="Degnan P.H."/>
        </authorList>
    </citation>
    <scope>NUCLEOTIDE SEQUENCE</scope>
    <source>
        <strain evidence="11">VPI-3443</strain>
        <strain evidence="10">VPI-BTDOT2</strain>
    </source>
</reference>
<evidence type="ECO:0000313" key="7">
    <source>
        <dbReference type="EMBL" id="KAB4469633.1"/>
    </source>
</evidence>
<dbReference type="RefSeq" id="WP_016267007.1">
    <property type="nucleotide sequence ID" value="NZ_AP022660.1"/>
</dbReference>
<evidence type="ECO:0000313" key="9">
    <source>
        <dbReference type="EMBL" id="RHL53521.1"/>
    </source>
</evidence>
<dbReference type="Proteomes" id="UP000488521">
    <property type="component" value="Unassembled WGS sequence"/>
</dbReference>
<dbReference type="SMART" id="SM00028">
    <property type="entry name" value="TPR"/>
    <property type="match status" value="5"/>
</dbReference>
<evidence type="ECO:0000313" key="17">
    <source>
        <dbReference type="Proteomes" id="UP000500882"/>
    </source>
</evidence>
<evidence type="ECO:0000256" key="2">
    <source>
        <dbReference type="ARBA" id="ARBA00022803"/>
    </source>
</evidence>
<dbReference type="EMBL" id="CP083685">
    <property type="protein sequence ID" value="UYU91287.1"/>
    <property type="molecule type" value="Genomic_DNA"/>
</dbReference>
<gene>
    <name evidence="4" type="ORF">BatF92_30260</name>
    <name evidence="9" type="ORF">DW011_22505</name>
    <name evidence="8" type="ORF">DW780_21795</name>
    <name evidence="5" type="ORF">ERS852511_04711</name>
    <name evidence="7" type="ORF">GAN59_21630</name>
    <name evidence="6" type="ORF">GAN75_26265</name>
    <name evidence="10" type="ORF">KQP59_01700</name>
    <name evidence="11" type="ORF">KQP74_01245</name>
</gene>
<sequence length="734" mass="86794">MNEKTINEQYTYIRSLLEEKRLKEALMQLESLLWQCPDWDLRTRLEQLQTSYKYMLEYMRQGANDPERWNVYRKLVADTWEIADRSRLLMLDNASSRYYHEVRRTPRPESLSAYTLKKLLHMLESFNDDLAVSGLLSDEKMDEVLKRHEETLKYMFLQTWTNSAWTPEEEEDAQSMLTSELLPVNDLCLFISAVTLSLMECFDLRKIMWLLDAYRHPDVNAGQRALVGVIFIFHIYRNRLSLYNDLVKRVDLMDEIPPFKEDVARIYRQMLLCQETEKIDKKMREEIIPEMLKNVSSMRNMRFGFEENEDENDDKNPDWADAFEQSGLGDKLREMNELQLEGADVYMSTFAALKSYPFFREVQNWFYPFSKQQSDVIKQLKQEGNEKNTLLDLILQSGFFSNSDKYSLFFTIRQLPKAQQDMMLSQLGEQQVAELSEKSSAETMKKFNERPGTVSNQYLHDLYRFFKLSVRRHEFRDIFKEKLDLHHIPALSNVLYSEDILFPIADFYLKKERWNEAIEVYEEMETIGALQGRGAEYYQKLGYALQKNKKYAEAIDAYLKADTLKPDNIWNNRHLAICYRLNRNYQAALSYYKKVEEATPEDTNVIFHIGSCLAELGQYEEAANYFFKLDFIESNCIKAWRGIGWCSFISRKYEQAMKYYEKIIEQKPLAIDYMNAGHVAWTMGDIQKAAALYGKSITANGNRERFLEMFRKDKEALLKQGIQEEDIPLMLDLL</sequence>
<dbReference type="Gene3D" id="1.25.40.10">
    <property type="entry name" value="Tetratricopeptide repeat domain"/>
    <property type="match status" value="1"/>
</dbReference>
<proteinExistence type="predicted"/>
<dbReference type="PANTHER" id="PTHR44943:SF8">
    <property type="entry name" value="TPR REPEAT-CONTAINING PROTEIN MJ0263"/>
    <property type="match status" value="1"/>
</dbReference>
<evidence type="ECO:0000256" key="1">
    <source>
        <dbReference type="ARBA" id="ARBA00022737"/>
    </source>
</evidence>
<dbReference type="Proteomes" id="UP000500882">
    <property type="component" value="Chromosome"/>
</dbReference>
<dbReference type="Proteomes" id="UP001156216">
    <property type="component" value="Chromosome"/>
</dbReference>
<dbReference type="Proteomes" id="UP000284785">
    <property type="component" value="Unassembled WGS sequence"/>
</dbReference>
<evidence type="ECO:0000313" key="12">
    <source>
        <dbReference type="Proteomes" id="UP000095576"/>
    </source>
</evidence>
<dbReference type="InterPro" id="IPR051685">
    <property type="entry name" value="Ycf3/AcsC/BcsC/TPR_MFPF"/>
</dbReference>
<reference evidence="13 14" key="2">
    <citation type="submission" date="2018-08" db="EMBL/GenBank/DDBJ databases">
        <title>A genome reference for cultivated species of the human gut microbiota.</title>
        <authorList>
            <person name="Zou Y."/>
            <person name="Xue W."/>
            <person name="Luo G."/>
        </authorList>
    </citation>
    <scope>NUCLEOTIDE SEQUENCE [LARGE SCALE GENOMIC DNA]</scope>
    <source>
        <strain evidence="9 13">AF37-12</strain>
        <strain evidence="8 14">AM30-26</strain>
    </source>
</reference>
<evidence type="ECO:0000256" key="3">
    <source>
        <dbReference type="PROSITE-ProRule" id="PRU00339"/>
    </source>
</evidence>
<dbReference type="Proteomes" id="UP000283616">
    <property type="component" value="Unassembled WGS sequence"/>
</dbReference>
<dbReference type="Pfam" id="PF13181">
    <property type="entry name" value="TPR_8"/>
    <property type="match status" value="3"/>
</dbReference>